<dbReference type="PROSITE" id="PS00354">
    <property type="entry name" value="HMGI_Y"/>
    <property type="match status" value="1"/>
</dbReference>
<sequence>MDSPTRAQYGKLVQSQKLQLKEWESTWRSSHGGSKPTRDDISRNPDIAAKYKRYQRTRDILSGKIPLSSSHSQGRYKQSHSTADNENKENAPFLQSSKRKPSSQLMGTTPSKRSKSMHTPSNLRTADMLGDDALTTPSISRKLFSPAVPTSIGPTPHRDGKVLGLFDLLNQELAEAETAAAHAADSATTPSKSTSASNRKKKGAGQDPSLLTTPSKSFGGGKSRPEDVSDLEEDNPKLGKTPMSSGRRAYFNMLVTPSKPKNLPQNNGYEETLEDGSLSNIFHTPECLRRYPTQSLTGAVYKSPSMVRLPRKPMGKTLSSLVAGLRQIEDEKLDDDMDLMREMEGGPTASKFNPLGTDPANKPTPNAEAEAEDNGTKKSQDIPSETVVKDSQPALLGGFDNESDYDSPVSNAQQMDRGRPLKIYKKKGQKRTTRKVNMRPTRSKRPINLAEPEDETDSEDRDVVPETRYGSFKENAAPDPEVENLVGEESGSEFDKDLDDDEKPKSKPKKSTESTTTTAAKRGRGRPKGSTSKAKGNTTGEERAADKPEGKIKKAARKVNELAHANFRALKLRNKGNKSGPGHSSRFRRRR</sequence>
<evidence type="ECO:0000256" key="6">
    <source>
        <dbReference type="ARBA" id="ARBA00023306"/>
    </source>
</evidence>
<organism evidence="10 11">
    <name type="scientific">Zalerion maritima</name>
    <dbReference type="NCBI Taxonomy" id="339359"/>
    <lineage>
        <taxon>Eukaryota</taxon>
        <taxon>Fungi</taxon>
        <taxon>Dikarya</taxon>
        <taxon>Ascomycota</taxon>
        <taxon>Pezizomycotina</taxon>
        <taxon>Sordariomycetes</taxon>
        <taxon>Lulworthiomycetidae</taxon>
        <taxon>Lulworthiales</taxon>
        <taxon>Lulworthiaceae</taxon>
        <taxon>Zalerion</taxon>
    </lineage>
</organism>
<feature type="compositionally biased region" description="Polar residues" evidence="9">
    <location>
        <begin position="67"/>
        <end position="82"/>
    </location>
</feature>
<proteinExistence type="inferred from homology"/>
<feature type="compositionally biased region" description="Acidic residues" evidence="9">
    <location>
        <begin position="490"/>
        <end position="501"/>
    </location>
</feature>
<dbReference type="Proteomes" id="UP001201980">
    <property type="component" value="Unassembled WGS sequence"/>
</dbReference>
<dbReference type="GO" id="GO:0003697">
    <property type="term" value="F:single-stranded DNA binding"/>
    <property type="evidence" value="ECO:0007669"/>
    <property type="project" value="TreeGrafter"/>
</dbReference>
<dbReference type="AlphaFoldDB" id="A0AAD5WXR4"/>
<name>A0AAD5WXR4_9PEZI</name>
<feature type="compositionally biased region" description="Basic and acidic residues" evidence="9">
    <location>
        <begin position="540"/>
        <end position="552"/>
    </location>
</feature>
<dbReference type="GO" id="GO:0006270">
    <property type="term" value="P:DNA replication initiation"/>
    <property type="evidence" value="ECO:0007669"/>
    <property type="project" value="UniProtKB-UniRule"/>
</dbReference>
<evidence type="ECO:0000313" key="11">
    <source>
        <dbReference type="Proteomes" id="UP001201980"/>
    </source>
</evidence>
<keyword evidence="11" id="KW-1185">Reference proteome</keyword>
<evidence type="ECO:0000256" key="3">
    <source>
        <dbReference type="ARBA" id="ARBA00018363"/>
    </source>
</evidence>
<feature type="compositionally biased region" description="Polar residues" evidence="9">
    <location>
        <begin position="102"/>
        <end position="124"/>
    </location>
</feature>
<dbReference type="Gene3D" id="1.10.10.1460">
    <property type="match status" value="1"/>
</dbReference>
<comment type="function">
    <text evidence="7 8">Has a role in the initiation of DNA replication. Required at S-phase checkpoint.</text>
</comment>
<feature type="compositionally biased region" description="Polar residues" evidence="9">
    <location>
        <begin position="529"/>
        <end position="539"/>
    </location>
</feature>
<dbReference type="GO" id="GO:0003688">
    <property type="term" value="F:DNA replication origin binding"/>
    <property type="evidence" value="ECO:0007669"/>
    <property type="project" value="TreeGrafter"/>
</dbReference>
<comment type="caution">
    <text evidence="10">The sequence shown here is derived from an EMBL/GenBank/DDBJ whole genome shotgun (WGS) entry which is preliminary data.</text>
</comment>
<keyword evidence="5 8" id="KW-0539">Nucleus</keyword>
<gene>
    <name evidence="10" type="ORF">MKZ38_002892</name>
</gene>
<dbReference type="EMBL" id="JAKWBI020000018">
    <property type="protein sequence ID" value="KAJ2906177.1"/>
    <property type="molecule type" value="Genomic_DNA"/>
</dbReference>
<dbReference type="InterPro" id="IPR021110">
    <property type="entry name" value="DNA_rep_checkpnt_protein"/>
</dbReference>
<evidence type="ECO:0000256" key="9">
    <source>
        <dbReference type="SAM" id="MobiDB-lite"/>
    </source>
</evidence>
<comment type="subcellular location">
    <subcellularLocation>
        <location evidence="1 8">Nucleus</location>
    </subcellularLocation>
</comment>
<feature type="region of interest" description="Disordered" evidence="9">
    <location>
        <begin position="23"/>
        <end position="161"/>
    </location>
</feature>
<evidence type="ECO:0000256" key="2">
    <source>
        <dbReference type="ARBA" id="ARBA00007276"/>
    </source>
</evidence>
<feature type="compositionally biased region" description="Acidic residues" evidence="9">
    <location>
        <begin position="451"/>
        <end position="460"/>
    </location>
</feature>
<evidence type="ECO:0000256" key="4">
    <source>
        <dbReference type="ARBA" id="ARBA00022705"/>
    </source>
</evidence>
<comment type="similarity">
    <text evidence="2 8">Belongs to the SLD2 family.</text>
</comment>
<dbReference type="PANTHER" id="PTHR28124">
    <property type="entry name" value="DNA REPLICATION REGULATOR SLD2"/>
    <property type="match status" value="1"/>
</dbReference>
<dbReference type="InterPro" id="IPR000637">
    <property type="entry name" value="HMGI/Y_DNA-bd_CS"/>
</dbReference>
<evidence type="ECO:0000256" key="7">
    <source>
        <dbReference type="ARBA" id="ARBA00025253"/>
    </source>
</evidence>
<feature type="compositionally biased region" description="Low complexity" evidence="9">
    <location>
        <begin position="176"/>
        <end position="197"/>
    </location>
</feature>
<feature type="region of interest" description="Disordered" evidence="9">
    <location>
        <begin position="342"/>
        <end position="555"/>
    </location>
</feature>
<feature type="compositionally biased region" description="Basic residues" evidence="9">
    <location>
        <begin position="420"/>
        <end position="445"/>
    </location>
</feature>
<dbReference type="PANTHER" id="PTHR28124:SF1">
    <property type="entry name" value="DNA REPLICATION REGULATOR SLD2"/>
    <property type="match status" value="1"/>
</dbReference>
<protein>
    <recommendedName>
        <fullName evidence="3 8">DNA replication regulator SLD2</fullName>
    </recommendedName>
</protein>
<evidence type="ECO:0000256" key="1">
    <source>
        <dbReference type="ARBA" id="ARBA00004123"/>
    </source>
</evidence>
<dbReference type="GO" id="GO:0031261">
    <property type="term" value="C:DNA replication preinitiation complex"/>
    <property type="evidence" value="ECO:0007669"/>
    <property type="project" value="TreeGrafter"/>
</dbReference>
<dbReference type="InterPro" id="IPR040203">
    <property type="entry name" value="Sld2"/>
</dbReference>
<feature type="region of interest" description="Disordered" evidence="9">
    <location>
        <begin position="567"/>
        <end position="591"/>
    </location>
</feature>
<dbReference type="Pfam" id="PF11719">
    <property type="entry name" value="Drc1-Sld2"/>
    <property type="match status" value="1"/>
</dbReference>
<evidence type="ECO:0000256" key="8">
    <source>
        <dbReference type="RuleBase" id="RU367067"/>
    </source>
</evidence>
<dbReference type="GO" id="GO:0006355">
    <property type="term" value="P:regulation of DNA-templated transcription"/>
    <property type="evidence" value="ECO:0007669"/>
    <property type="project" value="InterPro"/>
</dbReference>
<evidence type="ECO:0000313" key="10">
    <source>
        <dbReference type="EMBL" id="KAJ2906177.1"/>
    </source>
</evidence>
<dbReference type="GO" id="GO:1902977">
    <property type="term" value="P:mitotic DNA replication preinitiation complex assembly"/>
    <property type="evidence" value="ECO:0007669"/>
    <property type="project" value="TreeGrafter"/>
</dbReference>
<reference evidence="10" key="1">
    <citation type="submission" date="2022-07" db="EMBL/GenBank/DDBJ databases">
        <title>Draft genome sequence of Zalerion maritima ATCC 34329, a (micro)plastics degrading marine fungus.</title>
        <authorList>
            <person name="Paco A."/>
            <person name="Goncalves M.F.M."/>
            <person name="Rocha-Santos T.A.P."/>
            <person name="Alves A."/>
        </authorList>
    </citation>
    <scope>NUCLEOTIDE SEQUENCE</scope>
    <source>
        <strain evidence="10">ATCC 34329</strain>
    </source>
</reference>
<accession>A0AAD5WXR4</accession>
<keyword evidence="4 8" id="KW-0235">DNA replication</keyword>
<evidence type="ECO:0000256" key="5">
    <source>
        <dbReference type="ARBA" id="ARBA00023242"/>
    </source>
</evidence>
<keyword evidence="6 8" id="KW-0131">Cell cycle</keyword>
<feature type="region of interest" description="Disordered" evidence="9">
    <location>
        <begin position="176"/>
        <end position="272"/>
    </location>
</feature>
<dbReference type="GO" id="GO:0000727">
    <property type="term" value="P:double-strand break repair via break-induced replication"/>
    <property type="evidence" value="ECO:0007669"/>
    <property type="project" value="TreeGrafter"/>
</dbReference>